<gene>
    <name evidence="9" type="ORF">J2T55_000017</name>
</gene>
<evidence type="ECO:0000313" key="10">
    <source>
        <dbReference type="Proteomes" id="UP001204445"/>
    </source>
</evidence>
<dbReference type="Proteomes" id="UP001204445">
    <property type="component" value="Unassembled WGS sequence"/>
</dbReference>
<feature type="domain" description="Dimethylamine monooxygenase subunit DmmA-like N-terminal" evidence="8">
    <location>
        <begin position="4"/>
        <end position="128"/>
    </location>
</feature>
<dbReference type="Pfam" id="PF22289">
    <property type="entry name" value="DmmA-like_C"/>
    <property type="match status" value="1"/>
</dbReference>
<keyword evidence="6" id="KW-0411">Iron-sulfur</keyword>
<keyword evidence="2" id="KW-0001">2Fe-2S</keyword>
<comment type="caution">
    <text evidence="9">The sequence shown here is derived from an EMBL/GenBank/DDBJ whole genome shotgun (WGS) entry which is preliminary data.</text>
</comment>
<name>A0AAE3HGQ8_9GAMM</name>
<evidence type="ECO:0000256" key="2">
    <source>
        <dbReference type="ARBA" id="ARBA00022714"/>
    </source>
</evidence>
<organism evidence="9 10">
    <name type="scientific">Methylohalomonas lacus</name>
    <dbReference type="NCBI Taxonomy" id="398773"/>
    <lineage>
        <taxon>Bacteria</taxon>
        <taxon>Pseudomonadati</taxon>
        <taxon>Pseudomonadota</taxon>
        <taxon>Gammaproteobacteria</taxon>
        <taxon>Methylohalomonadales</taxon>
        <taxon>Methylohalomonadaceae</taxon>
        <taxon>Methylohalomonas</taxon>
    </lineage>
</organism>
<dbReference type="GO" id="GO:0051537">
    <property type="term" value="F:2 iron, 2 sulfur cluster binding"/>
    <property type="evidence" value="ECO:0007669"/>
    <property type="project" value="UniProtKB-KW"/>
</dbReference>
<evidence type="ECO:0000256" key="5">
    <source>
        <dbReference type="ARBA" id="ARBA00023004"/>
    </source>
</evidence>
<dbReference type="GO" id="GO:0046872">
    <property type="term" value="F:metal ion binding"/>
    <property type="evidence" value="ECO:0007669"/>
    <property type="project" value="UniProtKB-KW"/>
</dbReference>
<evidence type="ECO:0000259" key="7">
    <source>
        <dbReference type="Pfam" id="PF22289"/>
    </source>
</evidence>
<dbReference type="AlphaFoldDB" id="A0AAE3HGQ8"/>
<evidence type="ECO:0000313" key="9">
    <source>
        <dbReference type="EMBL" id="MCS3902025.1"/>
    </source>
</evidence>
<evidence type="ECO:0000256" key="6">
    <source>
        <dbReference type="ARBA" id="ARBA00023014"/>
    </source>
</evidence>
<dbReference type="InterPro" id="IPR054582">
    <property type="entry name" value="DmmA-like_N"/>
</dbReference>
<evidence type="ECO:0000259" key="8">
    <source>
        <dbReference type="Pfam" id="PF22290"/>
    </source>
</evidence>
<dbReference type="InterPro" id="IPR048037">
    <property type="entry name" value="DmmA-like_C"/>
</dbReference>
<dbReference type="SUPFAM" id="SSF52343">
    <property type="entry name" value="Ferredoxin reductase-like, C-terminal NADP-linked domain"/>
    <property type="match status" value="1"/>
</dbReference>
<keyword evidence="10" id="KW-1185">Reference proteome</keyword>
<keyword evidence="5" id="KW-0408">Iron</keyword>
<reference evidence="9" key="1">
    <citation type="submission" date="2022-08" db="EMBL/GenBank/DDBJ databases">
        <title>Genomic Encyclopedia of Type Strains, Phase III (KMG-III): the genomes of soil and plant-associated and newly described type strains.</title>
        <authorList>
            <person name="Whitman W."/>
        </authorList>
    </citation>
    <scope>NUCLEOTIDE SEQUENCE</scope>
    <source>
        <strain evidence="9">HMT 1</strain>
    </source>
</reference>
<dbReference type="RefSeq" id="WP_259053259.1">
    <property type="nucleotide sequence ID" value="NZ_JANUCT010000001.1"/>
</dbReference>
<dbReference type="Pfam" id="PF22290">
    <property type="entry name" value="DmmA-like_N"/>
    <property type="match status" value="1"/>
</dbReference>
<dbReference type="GO" id="GO:0016491">
    <property type="term" value="F:oxidoreductase activity"/>
    <property type="evidence" value="ECO:0007669"/>
    <property type="project" value="UniProtKB-KW"/>
</dbReference>
<dbReference type="EMBL" id="JANUCT010000001">
    <property type="protein sequence ID" value="MCS3902025.1"/>
    <property type="molecule type" value="Genomic_DNA"/>
</dbReference>
<proteinExistence type="predicted"/>
<evidence type="ECO:0000256" key="4">
    <source>
        <dbReference type="ARBA" id="ARBA00023002"/>
    </source>
</evidence>
<dbReference type="InterPro" id="IPR039261">
    <property type="entry name" value="FNR_nucleotide-bd"/>
</dbReference>
<protein>
    <submittedName>
        <fullName evidence="9">RNA-binding Zn-ribbon protein involved in translation (DUF1610 family)</fullName>
    </submittedName>
</protein>
<sequence length="200" mass="21980">MIEGIKSRPVYSDLRPDLDGSHHLLVAEGAGAEALVRFCHAWDAAGDPDADYDILYHPDEDRRWIGTVNELAREAVAVFVNRVGLESVLARRLAAARMGLRLYVAGSEGFIWRVVAIAREAGLSEDAIQKERCGTQARPVSCVHCKTIADDVTTNVYQCPGCGLHVFVRDHFSRLLGAYQSVCVDAENPGELPEIEEVYA</sequence>
<evidence type="ECO:0000256" key="1">
    <source>
        <dbReference type="ARBA" id="ARBA00022630"/>
    </source>
</evidence>
<dbReference type="NCBIfam" id="NF041259">
    <property type="entry name" value="mono_DmmA_fam"/>
    <property type="match status" value="1"/>
</dbReference>
<keyword evidence="4" id="KW-0560">Oxidoreductase</keyword>
<keyword evidence="1" id="KW-0285">Flavoprotein</keyword>
<keyword evidence="3" id="KW-0479">Metal-binding</keyword>
<evidence type="ECO:0000256" key="3">
    <source>
        <dbReference type="ARBA" id="ARBA00022723"/>
    </source>
</evidence>
<accession>A0AAE3HGQ8</accession>
<feature type="domain" description="Dimethylamine monooxygenase subunit DmmA-like C-terminal" evidence="7">
    <location>
        <begin position="140"/>
        <end position="182"/>
    </location>
</feature>